<accession>F8JUN9</accession>
<dbReference type="KEGG" id="sct:SCAT_4502"/>
<proteinExistence type="inferred from homology"/>
<dbReference type="eggNOG" id="COG4842">
    <property type="taxonomic scope" value="Bacteria"/>
</dbReference>
<evidence type="ECO:0000313" key="3">
    <source>
        <dbReference type="EMBL" id="AEW96868.1"/>
    </source>
</evidence>
<dbReference type="Proteomes" id="UP000007842">
    <property type="component" value="Chromosome"/>
</dbReference>
<feature type="coiled-coil region" evidence="2">
    <location>
        <begin position="18"/>
        <end position="45"/>
    </location>
</feature>
<dbReference type="NCBIfam" id="TIGR03930">
    <property type="entry name" value="WXG100_ESAT6"/>
    <property type="match status" value="1"/>
</dbReference>
<dbReference type="InterPro" id="IPR010310">
    <property type="entry name" value="T7SS_ESAT-6-like"/>
</dbReference>
<dbReference type="InterPro" id="IPR036689">
    <property type="entry name" value="ESAT-6-like_sf"/>
</dbReference>
<evidence type="ECO:0000256" key="1">
    <source>
        <dbReference type="RuleBase" id="RU362001"/>
    </source>
</evidence>
<dbReference type="AlphaFoldDB" id="F8JUN9"/>
<comment type="similarity">
    <text evidence="1">Belongs to the WXG100 family.</text>
</comment>
<dbReference type="Pfam" id="PF06013">
    <property type="entry name" value="WXG100"/>
    <property type="match status" value="1"/>
</dbReference>
<organism evidence="3 4">
    <name type="scientific">Streptantibioticus cattleyicolor (strain ATCC 35852 / DSM 46488 / JCM 4925 / NBRC 14057 / NRRL 8057)</name>
    <name type="common">Streptomyces cattleya</name>
    <dbReference type="NCBI Taxonomy" id="1003195"/>
    <lineage>
        <taxon>Bacteria</taxon>
        <taxon>Bacillati</taxon>
        <taxon>Actinomycetota</taxon>
        <taxon>Actinomycetes</taxon>
        <taxon>Kitasatosporales</taxon>
        <taxon>Streptomycetaceae</taxon>
        <taxon>Streptantibioticus</taxon>
    </lineage>
</organism>
<dbReference type="PATRIC" id="fig|1003195.11.peg.5945"/>
<dbReference type="Gene3D" id="1.10.287.1060">
    <property type="entry name" value="ESAT-6-like"/>
    <property type="match status" value="1"/>
</dbReference>
<accession>G8WXN8</accession>
<dbReference type="STRING" id="1003195.SCATT_44970"/>
<reference evidence="4" key="1">
    <citation type="submission" date="2011-12" db="EMBL/GenBank/DDBJ databases">
        <title>Complete genome sequence of Streptomyces cattleya strain DSM 46488.</title>
        <authorList>
            <person name="Ou H.-Y."/>
            <person name="Li P."/>
            <person name="Zhao C."/>
            <person name="O'Hagan D."/>
            <person name="Deng Z."/>
        </authorList>
    </citation>
    <scope>NUCLEOTIDE SEQUENCE [LARGE SCALE GENOMIC DNA]</scope>
    <source>
        <strain evidence="4">ATCC 35852 / DSM 46488 / JCM 4925 / NBRC 14057 / NRRL 8057</strain>
    </source>
</reference>
<dbReference type="KEGG" id="scy:SCATT_44970"/>
<gene>
    <name evidence="3" type="ordered locus">SCATT_44970</name>
</gene>
<name>F8JUN9_STREN</name>
<dbReference type="OrthoDB" id="4308755at2"/>
<sequence>MSGAPGISVSYHTVGEAANDLRNAAGAIERELDDLQKYVAQVTEKWHGEGQTAYQQVQKPWSDTTRDLGDKLRSIASLLDDSVDGYRDTDRRAARGFGN</sequence>
<keyword evidence="4" id="KW-1185">Reference proteome</keyword>
<dbReference type="HOGENOM" id="CLU_151185_3_0_11"/>
<dbReference type="EMBL" id="CP003219">
    <property type="protein sequence ID" value="AEW96868.1"/>
    <property type="molecule type" value="Genomic_DNA"/>
</dbReference>
<evidence type="ECO:0000313" key="4">
    <source>
        <dbReference type="Proteomes" id="UP000007842"/>
    </source>
</evidence>
<dbReference type="RefSeq" id="WP_014145213.1">
    <property type="nucleotide sequence ID" value="NC_016111.1"/>
</dbReference>
<keyword evidence="2" id="KW-0175">Coiled coil</keyword>
<protein>
    <recommendedName>
        <fullName evidence="1">ESAT-6-like protein</fullName>
    </recommendedName>
</protein>
<evidence type="ECO:0000256" key="2">
    <source>
        <dbReference type="SAM" id="Coils"/>
    </source>
</evidence>
<dbReference type="SUPFAM" id="SSF140453">
    <property type="entry name" value="EsxAB dimer-like"/>
    <property type="match status" value="1"/>
</dbReference>